<evidence type="ECO:0000256" key="4">
    <source>
        <dbReference type="ARBA" id="ARBA00022448"/>
    </source>
</evidence>
<reference evidence="9 10" key="1">
    <citation type="journal article" date="2019" name="Sci. Rep.">
        <title>A high-quality genome of Eragrostis curvula grass provides insights into Poaceae evolution and supports new strategies to enhance forage quality.</title>
        <authorList>
            <person name="Carballo J."/>
            <person name="Santos B.A.C.M."/>
            <person name="Zappacosta D."/>
            <person name="Garbus I."/>
            <person name="Selva J.P."/>
            <person name="Gallo C.A."/>
            <person name="Diaz A."/>
            <person name="Albertini E."/>
            <person name="Caccamo M."/>
            <person name="Echenique V."/>
        </authorList>
    </citation>
    <scope>NUCLEOTIDE SEQUENCE [LARGE SCALE GENOMIC DNA]</scope>
    <source>
        <strain evidence="10">cv. Victoria</strain>
        <tissue evidence="9">Leaf</tissue>
    </source>
</reference>
<dbReference type="InterPro" id="IPR005043">
    <property type="entry name" value="XPO2_C"/>
</dbReference>
<keyword evidence="10" id="KW-1185">Reference proteome</keyword>
<evidence type="ECO:0000313" key="9">
    <source>
        <dbReference type="EMBL" id="TVU42859.1"/>
    </source>
</evidence>
<proteinExistence type="inferred from homology"/>
<dbReference type="PROSITE" id="PS50166">
    <property type="entry name" value="IMPORTIN_B_NT"/>
    <property type="match status" value="1"/>
</dbReference>
<feature type="non-terminal residue" evidence="9">
    <location>
        <position position="1"/>
    </location>
</feature>
<dbReference type="GO" id="GO:0031267">
    <property type="term" value="F:small GTPase binding"/>
    <property type="evidence" value="ECO:0007669"/>
    <property type="project" value="InterPro"/>
</dbReference>
<evidence type="ECO:0000256" key="7">
    <source>
        <dbReference type="ARBA" id="ARBA00023242"/>
    </source>
</evidence>
<evidence type="ECO:0000259" key="8">
    <source>
        <dbReference type="PROSITE" id="PS50166"/>
    </source>
</evidence>
<keyword evidence="6" id="KW-0653">Protein transport</keyword>
<dbReference type="InterPro" id="IPR016024">
    <property type="entry name" value="ARM-type_fold"/>
</dbReference>
<dbReference type="OrthoDB" id="3268246at2759"/>
<evidence type="ECO:0000256" key="3">
    <source>
        <dbReference type="ARBA" id="ARBA00008669"/>
    </source>
</evidence>
<sequence length="974" mass="109266">MNLSRERGKALEDLFRGIRSGGRPARAYRRDLEVAASTPGFALALVAFAVSPDYNVETRVEAAIYFTKMVRRHWPKPGSPELKWYLPASDCAMIQKHLVGMIVCVSEATVREELSEGLAAAAAMSNISDWDSLIPNLVSDVAGAVSAGNVLAINALLTPASALFSRFRREEEKWDWELLHDLYHCIEAFGSTLYGLLISCSGHFREALNSGDGYVVKPLCTCLRICSDILYSFSTAQLPSFVKENMASLMSEFLFYLSPSLDIPVEAADAFDSLQMATCELIELYADSYEEFTPYLAGFIPSVWHMITSQAGLPSRSDVCQRGVSFLIAVAESCHHAMLGCADGVEKIFSHAVAPNLRLRTDVEVLFDSDWASYIGVDSDEGTLRYSTCMLLRALAVNYPNRVAALVSRQIKYMISACGADRVLNWREKDGAVFLVTALMHSGGTAIVDMEQFFWNVIMPELHAPDWKAEPVLKATVLRFMRAFKFELSKTVVQTVLPSVVRFLSHKSNVVHTYAALFIEDILNINDKSTSPEGHTVETPRYAAFEFNSHAPEVIENISSTLAVPRGIYQNYHLMRCLCRVLLTADIGYETIRDIMLSLTTILFKACECPQKEQFFRFLFEALVVMLGRIGERDQSYVHGFEFGLLPVLRKIIAEQINEFWQFTLHVSTQLILMQEAESLQASVYYTDLFHMLFNDDIWSSVTCIPAVARLLRAFLKKMPNIINQIGYPDYIIAKGLHLIKQSGTESDGFYILNSLVEFVHHDTMDPFLKEIWSFLASRLESRSVNKLQKHILIFMCNVLACYSSKVLVYTINAAKPNLFTRLLNKAWFPGSSLIQGELEVKLVIVASTKLLCESAMMLDNVELWGSLLNSVLSLMFRAGHSSHQESEGMATAYAIARHNSEELFLSPELLPYTESVKNDLFRDVESKQFFITSLAALSGHFPGRMGPLIQQYLSEENRKRLHDLAIANGSSIL</sequence>
<dbReference type="Pfam" id="PF03378">
    <property type="entry name" value="CAS_CSE1"/>
    <property type="match status" value="1"/>
</dbReference>
<keyword evidence="5" id="KW-0963">Cytoplasm</keyword>
<dbReference type="PANTHER" id="PTHR10997:SF8">
    <property type="entry name" value="EXPORTIN-2"/>
    <property type="match status" value="1"/>
</dbReference>
<comment type="similarity">
    <text evidence="3">Belongs to the XPO2/CSE1 family.</text>
</comment>
<evidence type="ECO:0000256" key="1">
    <source>
        <dbReference type="ARBA" id="ARBA00004123"/>
    </source>
</evidence>
<dbReference type="InterPro" id="IPR001494">
    <property type="entry name" value="Importin-beta_N"/>
</dbReference>
<evidence type="ECO:0000256" key="6">
    <source>
        <dbReference type="ARBA" id="ARBA00022927"/>
    </source>
</evidence>
<accession>A0A5J9W3B6</accession>
<dbReference type="InterPro" id="IPR013713">
    <property type="entry name" value="XPO2_central"/>
</dbReference>
<dbReference type="Gramene" id="TVU42859">
    <property type="protein sequence ID" value="TVU42859"/>
    <property type="gene ID" value="EJB05_09282"/>
</dbReference>
<dbReference type="GO" id="GO:0006606">
    <property type="term" value="P:protein import into nucleus"/>
    <property type="evidence" value="ECO:0007669"/>
    <property type="project" value="TreeGrafter"/>
</dbReference>
<comment type="subcellular location">
    <subcellularLocation>
        <location evidence="2">Cytoplasm</location>
    </subcellularLocation>
    <subcellularLocation>
        <location evidence="1">Nucleus</location>
    </subcellularLocation>
</comment>
<dbReference type="GO" id="GO:0005049">
    <property type="term" value="F:nuclear export signal receptor activity"/>
    <property type="evidence" value="ECO:0007669"/>
    <property type="project" value="TreeGrafter"/>
</dbReference>
<dbReference type="GO" id="GO:0005635">
    <property type="term" value="C:nuclear envelope"/>
    <property type="evidence" value="ECO:0007669"/>
    <property type="project" value="TreeGrafter"/>
</dbReference>
<dbReference type="PANTHER" id="PTHR10997">
    <property type="entry name" value="IMPORTIN-7, 8, 11"/>
    <property type="match status" value="1"/>
</dbReference>
<keyword evidence="4" id="KW-0813">Transport</keyword>
<comment type="caution">
    <text evidence="9">The sequence shown here is derived from an EMBL/GenBank/DDBJ whole genome shotgun (WGS) entry which is preliminary data.</text>
</comment>
<dbReference type="GO" id="GO:0006611">
    <property type="term" value="P:protein export from nucleus"/>
    <property type="evidence" value="ECO:0007669"/>
    <property type="project" value="TreeGrafter"/>
</dbReference>
<evidence type="ECO:0000313" key="10">
    <source>
        <dbReference type="Proteomes" id="UP000324897"/>
    </source>
</evidence>
<dbReference type="Pfam" id="PF03810">
    <property type="entry name" value="IBN_N"/>
    <property type="match status" value="1"/>
</dbReference>
<dbReference type="GO" id="GO:0005829">
    <property type="term" value="C:cytosol"/>
    <property type="evidence" value="ECO:0007669"/>
    <property type="project" value="TreeGrafter"/>
</dbReference>
<dbReference type="Proteomes" id="UP000324897">
    <property type="component" value="Unassembled WGS sequence"/>
</dbReference>
<dbReference type="Pfam" id="PF08506">
    <property type="entry name" value="Cse1"/>
    <property type="match status" value="1"/>
</dbReference>
<protein>
    <recommendedName>
        <fullName evidence="8">Importin N-terminal domain-containing protein</fullName>
    </recommendedName>
</protein>
<evidence type="ECO:0000256" key="2">
    <source>
        <dbReference type="ARBA" id="ARBA00004496"/>
    </source>
</evidence>
<feature type="domain" description="Importin N-terminal" evidence="8">
    <location>
        <begin position="28"/>
        <end position="104"/>
    </location>
</feature>
<dbReference type="InterPro" id="IPR011989">
    <property type="entry name" value="ARM-like"/>
</dbReference>
<organism evidence="9 10">
    <name type="scientific">Eragrostis curvula</name>
    <name type="common">weeping love grass</name>
    <dbReference type="NCBI Taxonomy" id="38414"/>
    <lineage>
        <taxon>Eukaryota</taxon>
        <taxon>Viridiplantae</taxon>
        <taxon>Streptophyta</taxon>
        <taxon>Embryophyta</taxon>
        <taxon>Tracheophyta</taxon>
        <taxon>Spermatophyta</taxon>
        <taxon>Magnoliopsida</taxon>
        <taxon>Liliopsida</taxon>
        <taxon>Poales</taxon>
        <taxon>Poaceae</taxon>
        <taxon>PACMAD clade</taxon>
        <taxon>Chloridoideae</taxon>
        <taxon>Eragrostideae</taxon>
        <taxon>Eragrostidinae</taxon>
        <taxon>Eragrostis</taxon>
    </lineage>
</organism>
<gene>
    <name evidence="9" type="ORF">EJB05_09282</name>
</gene>
<dbReference type="EMBL" id="RWGY01000005">
    <property type="protein sequence ID" value="TVU42859.1"/>
    <property type="molecule type" value="Genomic_DNA"/>
</dbReference>
<evidence type="ECO:0000256" key="5">
    <source>
        <dbReference type="ARBA" id="ARBA00022490"/>
    </source>
</evidence>
<name>A0A5J9W3B6_9POAL</name>
<dbReference type="AlphaFoldDB" id="A0A5J9W3B6"/>
<dbReference type="SUPFAM" id="SSF48371">
    <property type="entry name" value="ARM repeat"/>
    <property type="match status" value="1"/>
</dbReference>
<keyword evidence="7" id="KW-0539">Nucleus</keyword>
<dbReference type="Gene3D" id="1.25.10.10">
    <property type="entry name" value="Leucine-rich Repeat Variant"/>
    <property type="match status" value="1"/>
</dbReference>